<protein>
    <submittedName>
        <fullName evidence="1">Uncharacterized protein</fullName>
    </submittedName>
</protein>
<proteinExistence type="evidence at transcript level"/>
<name>I3SVW6_LOTJA</name>
<dbReference type="AlphaFoldDB" id="I3SVW6"/>
<evidence type="ECO:0000313" key="1">
    <source>
        <dbReference type="EMBL" id="AFK44408.1"/>
    </source>
</evidence>
<sequence length="73" mass="8676">MKLKVPIIDLSDRDEGKVPHEIMDASRGRQRSERLRRLSGFQRVWLWLESLKHTPCSEEKVQQILSDDYRKPS</sequence>
<accession>I3SVW6</accession>
<organism evidence="1">
    <name type="scientific">Lotus japonicus</name>
    <name type="common">Lotus corniculatus var. japonicus</name>
    <dbReference type="NCBI Taxonomy" id="34305"/>
    <lineage>
        <taxon>Eukaryota</taxon>
        <taxon>Viridiplantae</taxon>
        <taxon>Streptophyta</taxon>
        <taxon>Embryophyta</taxon>
        <taxon>Tracheophyta</taxon>
        <taxon>Spermatophyta</taxon>
        <taxon>Magnoliopsida</taxon>
        <taxon>eudicotyledons</taxon>
        <taxon>Gunneridae</taxon>
        <taxon>Pentapetalae</taxon>
        <taxon>rosids</taxon>
        <taxon>fabids</taxon>
        <taxon>Fabales</taxon>
        <taxon>Fabaceae</taxon>
        <taxon>Papilionoideae</taxon>
        <taxon>50 kb inversion clade</taxon>
        <taxon>NPAAA clade</taxon>
        <taxon>Hologalegina</taxon>
        <taxon>robinioid clade</taxon>
        <taxon>Loteae</taxon>
        <taxon>Lotus</taxon>
    </lineage>
</organism>
<dbReference type="EMBL" id="BT144614">
    <property type="protein sequence ID" value="AFK44408.1"/>
    <property type="molecule type" value="mRNA"/>
</dbReference>
<reference evidence="1" key="1">
    <citation type="submission" date="2012-05" db="EMBL/GenBank/DDBJ databases">
        <authorList>
            <person name="Krishnakumar V."/>
            <person name="Cheung F."/>
            <person name="Xiao Y."/>
            <person name="Chan A."/>
            <person name="Moskal W.A."/>
            <person name="Town C.D."/>
        </authorList>
    </citation>
    <scope>NUCLEOTIDE SEQUENCE</scope>
</reference>